<dbReference type="RefSeq" id="XP_037143481.1">
    <property type="nucleotide sequence ID" value="XM_037287586.1"/>
</dbReference>
<gene>
    <name evidence="3" type="ORF">HG535_0C01020</name>
</gene>
<feature type="chain" id="PRO_5028816076" evidence="2">
    <location>
        <begin position="21"/>
        <end position="389"/>
    </location>
</feature>
<accession>A0A7H9AZU5</accession>
<evidence type="ECO:0000313" key="4">
    <source>
        <dbReference type="Proteomes" id="UP000509704"/>
    </source>
</evidence>
<dbReference type="Pfam" id="PF14610">
    <property type="entry name" value="Psg1"/>
    <property type="match status" value="1"/>
</dbReference>
<keyword evidence="2" id="KW-0732">Signal</keyword>
<feature type="transmembrane region" description="Helical" evidence="1">
    <location>
        <begin position="314"/>
        <end position="336"/>
    </location>
</feature>
<name>A0A7H9AZU5_ZYGMR</name>
<evidence type="ECO:0000256" key="2">
    <source>
        <dbReference type="SAM" id="SignalP"/>
    </source>
</evidence>
<reference evidence="3 4" key="1">
    <citation type="submission" date="2020-07" db="EMBL/GenBank/DDBJ databases">
        <title>The yeast mating-type switching endonuclease HO is a domesticated member of an unorthodox homing genetic element family.</title>
        <authorList>
            <person name="Coughlan A.Y."/>
            <person name="Lombardi L."/>
            <person name="Braun-Galleani S."/>
            <person name="Martos A.R."/>
            <person name="Galeote V."/>
            <person name="Bigey F."/>
            <person name="Dequin S."/>
            <person name="Byrne K.P."/>
            <person name="Wolfe K.H."/>
        </authorList>
    </citation>
    <scope>NUCLEOTIDE SEQUENCE [LARGE SCALE GENOMIC DNA]</scope>
    <source>
        <strain evidence="3 4">NRRL Y-6702</strain>
    </source>
</reference>
<dbReference type="OrthoDB" id="4084551at2759"/>
<keyword evidence="1" id="KW-0812">Transmembrane</keyword>
<keyword evidence="1" id="KW-1133">Transmembrane helix</keyword>
<sequence length="389" mass="44631">MRGCLPSLLALASLCLSVQGARQQINPKDKATTSEEPKPWHRTVYGSVKEIVTPTVIGGVTFSAKPLATTDPLQPWVSLERNGRPKTIKPKLKNGRLENGSPTYSTYFQTVTTRTYSYEELKAHNMDPDGPPHEEEEFINEDDTYVSLNPIIRCTPDRYVNKGITKDVPSEPFCTPEEGQTLKQGDTFFATWYTNFFRDEDSDEVVENVRVHFSHVTESYHEKGLKKREVSSFFTSEWLKNVDGVYPFEIENEWLGDLRRRKIVISVQPENVPDEEFDPLDKGIAVYIDKGSAVTRKTKEQRALEDAGITGNKWWYVAITMPTVVIIALVLMYFFLYANHGYRDFSDITQKAMKKKHRVLGKVSEMKKFRNTKNHKYSELPSYKPGKQH</sequence>
<dbReference type="Proteomes" id="UP000509704">
    <property type="component" value="Chromosome 3"/>
</dbReference>
<dbReference type="KEGG" id="zmk:HG535_0C01020"/>
<dbReference type="AlphaFoldDB" id="A0A7H9AZU5"/>
<organism evidence="3 4">
    <name type="scientific">Zygotorulaspora mrakii</name>
    <name type="common">Zygosaccharomyces mrakii</name>
    <dbReference type="NCBI Taxonomy" id="42260"/>
    <lineage>
        <taxon>Eukaryota</taxon>
        <taxon>Fungi</taxon>
        <taxon>Dikarya</taxon>
        <taxon>Ascomycota</taxon>
        <taxon>Saccharomycotina</taxon>
        <taxon>Saccharomycetes</taxon>
        <taxon>Saccharomycetales</taxon>
        <taxon>Saccharomycetaceae</taxon>
        <taxon>Zygotorulaspora</taxon>
    </lineage>
</organism>
<keyword evidence="1" id="KW-0472">Membrane</keyword>
<feature type="signal peptide" evidence="2">
    <location>
        <begin position="1"/>
        <end position="20"/>
    </location>
</feature>
<evidence type="ECO:0000256" key="1">
    <source>
        <dbReference type="SAM" id="Phobius"/>
    </source>
</evidence>
<dbReference type="GeneID" id="59235449"/>
<dbReference type="EMBL" id="CP058606">
    <property type="protein sequence ID" value="QLG71753.1"/>
    <property type="molecule type" value="Genomic_DNA"/>
</dbReference>
<protein>
    <submittedName>
        <fullName evidence="3">Uncharacterized protein</fullName>
    </submittedName>
</protein>
<dbReference type="InterPro" id="IPR028000">
    <property type="entry name" value="Pma1"/>
</dbReference>
<keyword evidence="4" id="KW-1185">Reference proteome</keyword>
<proteinExistence type="predicted"/>
<evidence type="ECO:0000313" key="3">
    <source>
        <dbReference type="EMBL" id="QLG71753.1"/>
    </source>
</evidence>